<reference evidence="1 2" key="1">
    <citation type="submission" date="2018-06" db="EMBL/GenBank/DDBJ databases">
        <authorList>
            <consortium name="Pathogen Informatics"/>
            <person name="Doyle S."/>
        </authorList>
    </citation>
    <scope>NUCLEOTIDE SEQUENCE [LARGE SCALE GENOMIC DNA]</scope>
    <source>
        <strain evidence="1 2">NCTC10684</strain>
    </source>
</reference>
<evidence type="ECO:0000313" key="2">
    <source>
        <dbReference type="Proteomes" id="UP000254701"/>
    </source>
</evidence>
<protein>
    <submittedName>
        <fullName evidence="1">Uncharacterized protein</fullName>
    </submittedName>
</protein>
<gene>
    <name evidence="1" type="ORF">NCTC10684_05057</name>
</gene>
<dbReference type="AlphaFoldDB" id="A0A381IJK0"/>
<accession>A0A381IJK0</accession>
<dbReference type="Proteomes" id="UP000254701">
    <property type="component" value="Unassembled WGS sequence"/>
</dbReference>
<name>A0A381IJK0_AMIAI</name>
<organism evidence="1 2">
    <name type="scientific">Aminobacter aminovorans</name>
    <name type="common">Chelatobacter heintzii</name>
    <dbReference type="NCBI Taxonomy" id="83263"/>
    <lineage>
        <taxon>Bacteria</taxon>
        <taxon>Pseudomonadati</taxon>
        <taxon>Pseudomonadota</taxon>
        <taxon>Alphaproteobacteria</taxon>
        <taxon>Hyphomicrobiales</taxon>
        <taxon>Phyllobacteriaceae</taxon>
        <taxon>Aminobacter</taxon>
    </lineage>
</organism>
<dbReference type="EMBL" id="UFSM01000002">
    <property type="protein sequence ID" value="SUY28262.1"/>
    <property type="molecule type" value="Genomic_DNA"/>
</dbReference>
<proteinExistence type="predicted"/>
<evidence type="ECO:0000313" key="1">
    <source>
        <dbReference type="EMBL" id="SUY28262.1"/>
    </source>
</evidence>
<sequence length="40" mass="4284">MLSSIAIALSVAADSCVLYVHIRSSDAERLPLSRIAWNGP</sequence>